<gene>
    <name evidence="2" type="ORF">RCL2_002940400</name>
    <name evidence="1" type="ORF">RclHR1_38770003</name>
</gene>
<reference evidence="2" key="2">
    <citation type="submission" date="2019-10" db="EMBL/GenBank/DDBJ databases">
        <title>Conservation and host-specific expression of non-tandemly repeated heterogenous ribosome RNA gene in arbuscular mycorrhizal fungi.</title>
        <authorList>
            <person name="Maeda T."/>
            <person name="Kobayashi Y."/>
            <person name="Nakagawa T."/>
            <person name="Ezawa T."/>
            <person name="Yamaguchi K."/>
            <person name="Bino T."/>
            <person name="Nishimoto Y."/>
            <person name="Shigenobu S."/>
            <person name="Kawaguchi M."/>
        </authorList>
    </citation>
    <scope>NUCLEOTIDE SEQUENCE</scope>
    <source>
        <strain evidence="2">HR1</strain>
    </source>
</reference>
<dbReference type="EMBL" id="BEXD01003198">
    <property type="protein sequence ID" value="GBC00486.1"/>
    <property type="molecule type" value="Genomic_DNA"/>
</dbReference>
<comment type="caution">
    <text evidence="1">The sequence shown here is derived from an EMBL/GenBank/DDBJ whole genome shotgun (WGS) entry which is preliminary data.</text>
</comment>
<dbReference type="Proteomes" id="UP000247702">
    <property type="component" value="Unassembled WGS sequence"/>
</dbReference>
<evidence type="ECO:0000313" key="3">
    <source>
        <dbReference type="Proteomes" id="UP000247702"/>
    </source>
</evidence>
<evidence type="ECO:0000313" key="1">
    <source>
        <dbReference type="EMBL" id="GBC00486.1"/>
    </source>
</evidence>
<proteinExistence type="predicted"/>
<reference evidence="1 3" key="1">
    <citation type="submission" date="2017-11" db="EMBL/GenBank/DDBJ databases">
        <title>The genome of Rhizophagus clarus HR1 reveals common genetic basis of auxotrophy among arbuscular mycorrhizal fungi.</title>
        <authorList>
            <person name="Kobayashi Y."/>
        </authorList>
    </citation>
    <scope>NUCLEOTIDE SEQUENCE [LARGE SCALE GENOMIC DNA]</scope>
    <source>
        <strain evidence="1 3">HR1</strain>
    </source>
</reference>
<dbReference type="Proteomes" id="UP000615446">
    <property type="component" value="Unassembled WGS sequence"/>
</dbReference>
<accession>A0A2Z6RD56</accession>
<dbReference type="EMBL" id="BLAL01000319">
    <property type="protein sequence ID" value="GET03056.1"/>
    <property type="molecule type" value="Genomic_DNA"/>
</dbReference>
<evidence type="ECO:0000313" key="2">
    <source>
        <dbReference type="EMBL" id="GET03056.1"/>
    </source>
</evidence>
<organism evidence="1 3">
    <name type="scientific">Rhizophagus clarus</name>
    <dbReference type="NCBI Taxonomy" id="94130"/>
    <lineage>
        <taxon>Eukaryota</taxon>
        <taxon>Fungi</taxon>
        <taxon>Fungi incertae sedis</taxon>
        <taxon>Mucoromycota</taxon>
        <taxon>Glomeromycotina</taxon>
        <taxon>Glomeromycetes</taxon>
        <taxon>Glomerales</taxon>
        <taxon>Glomeraceae</taxon>
        <taxon>Rhizophagus</taxon>
    </lineage>
</organism>
<dbReference type="AlphaFoldDB" id="A0A2Z6RD56"/>
<keyword evidence="3" id="KW-1185">Reference proteome</keyword>
<name>A0A2Z6RD56_9GLOM</name>
<sequence>MQYLEILKETTKMEMSQDEHFPPEISWKYDEEKEYEIRQTHIHPDMNPDYLVNEPGGMNLSMFKLKTIITKLK</sequence>
<protein>
    <submittedName>
        <fullName evidence="1">Uncharacterized protein</fullName>
    </submittedName>
</protein>